<evidence type="ECO:0000256" key="1">
    <source>
        <dbReference type="SAM" id="MobiDB-lite"/>
    </source>
</evidence>
<sequence>MSTIFFARRSKAFILAAASALALCLAHNARADIDWSTPDWGGYSSDFLTYDVNSRLQLQNTFDNHNRVFGNSSGRRSKKSGAKEQGQKNPKAYQYQYSQSVSQQTEEAFIANLLDHAKKTGTLDAAAEAKIRRMQSWNFIPTIRETLRKKGGSKDSVAQAMAFWLVINYGTIRKAQDMGVETGNLVNQLETVMSKDKDMLAMSDADKQRLAENLLWLALVQIVIQEEAGKDPVALQAAANQARSNLKSLGIDPDKMTIGKNGLALH</sequence>
<dbReference type="AlphaFoldDB" id="A0A2A2AIH8"/>
<reference evidence="3 4" key="1">
    <citation type="submission" date="2017-08" db="EMBL/GenBank/DDBJ databases">
        <title>WGS of Clinical strains of the CDC Group NO-1 linked to zoonotic infections in humans.</title>
        <authorList>
            <person name="Bernier A.-M."/>
            <person name="Bernard K."/>
        </authorList>
    </citation>
    <scope>NUCLEOTIDE SEQUENCE [LARGE SCALE GENOMIC DNA]</scope>
    <source>
        <strain evidence="3 4">NML00-0135</strain>
    </source>
</reference>
<evidence type="ECO:0000256" key="2">
    <source>
        <dbReference type="SAM" id="SignalP"/>
    </source>
</evidence>
<dbReference type="Pfam" id="PF20388">
    <property type="entry name" value="DUF6683"/>
    <property type="match status" value="1"/>
</dbReference>
<feature type="signal peptide" evidence="2">
    <location>
        <begin position="1"/>
        <end position="31"/>
    </location>
</feature>
<keyword evidence="2" id="KW-0732">Signal</keyword>
<feature type="chain" id="PRO_5012380967" evidence="2">
    <location>
        <begin position="32"/>
        <end position="266"/>
    </location>
</feature>
<evidence type="ECO:0000313" key="3">
    <source>
        <dbReference type="EMBL" id="PAT37554.1"/>
    </source>
</evidence>
<accession>A0A2A2AIH8</accession>
<dbReference type="RefSeq" id="WP_095539122.1">
    <property type="nucleotide sequence ID" value="NZ_NSJB01000002.1"/>
</dbReference>
<protein>
    <submittedName>
        <fullName evidence="3">Uncharacterized protein</fullName>
    </submittedName>
</protein>
<keyword evidence="4" id="KW-1185">Reference proteome</keyword>
<dbReference type="Proteomes" id="UP000218054">
    <property type="component" value="Unassembled WGS sequence"/>
</dbReference>
<comment type="caution">
    <text evidence="3">The sequence shown here is derived from an EMBL/GenBank/DDBJ whole genome shotgun (WGS) entry which is preliminary data.</text>
</comment>
<organism evidence="3 4">
    <name type="scientific">Vandammella animalimorsus</name>
    <dbReference type="NCBI Taxonomy" id="2029117"/>
    <lineage>
        <taxon>Bacteria</taxon>
        <taxon>Pseudomonadati</taxon>
        <taxon>Pseudomonadota</taxon>
        <taxon>Betaproteobacteria</taxon>
        <taxon>Burkholderiales</taxon>
        <taxon>Comamonadaceae</taxon>
        <taxon>Vandammella</taxon>
    </lineage>
</organism>
<dbReference type="InterPro" id="IPR046505">
    <property type="entry name" value="DUF6683"/>
</dbReference>
<gene>
    <name evidence="3" type="ORF">CK625_04495</name>
</gene>
<feature type="region of interest" description="Disordered" evidence="1">
    <location>
        <begin position="64"/>
        <end position="91"/>
    </location>
</feature>
<proteinExistence type="predicted"/>
<name>A0A2A2AIH8_9BURK</name>
<dbReference type="EMBL" id="NSJB01000002">
    <property type="protein sequence ID" value="PAT37554.1"/>
    <property type="molecule type" value="Genomic_DNA"/>
</dbReference>
<evidence type="ECO:0000313" key="4">
    <source>
        <dbReference type="Proteomes" id="UP000218054"/>
    </source>
</evidence>